<accession>A0A2N8PD84</accession>
<dbReference type="AlphaFoldDB" id="A0A2N8PD84"/>
<gene>
    <name evidence="1" type="ORF">AOB60_34250</name>
</gene>
<dbReference type="InterPro" id="IPR046300">
    <property type="entry name" value="DUF6415"/>
</dbReference>
<comment type="caution">
    <text evidence="1">The sequence shown here is derived from an EMBL/GenBank/DDBJ whole genome shotgun (WGS) entry which is preliminary data.</text>
</comment>
<protein>
    <submittedName>
        <fullName evidence="1">Uncharacterized protein</fullName>
    </submittedName>
</protein>
<sequence length="121" mass="13246">MATTHTAPLPPTTGISSDQFQADITAALRSRTTLPPYDEVLRLIDTLKGHLAPLVEHAKEHVNEHQPREGAWRQAIAGAEFQLKAGPGNGLVSATHRLQALARCLLYFHRHLNPDMAAGDR</sequence>
<dbReference type="Pfam" id="PF19979">
    <property type="entry name" value="DUF6415"/>
    <property type="match status" value="1"/>
</dbReference>
<name>A0A2N8PD84_STRNR</name>
<dbReference type="Proteomes" id="UP000236047">
    <property type="component" value="Unassembled WGS sequence"/>
</dbReference>
<evidence type="ECO:0000313" key="2">
    <source>
        <dbReference type="Proteomes" id="UP000236047"/>
    </source>
</evidence>
<dbReference type="EMBL" id="LJSN01000003">
    <property type="protein sequence ID" value="PNE38985.1"/>
    <property type="molecule type" value="Genomic_DNA"/>
</dbReference>
<keyword evidence="2" id="KW-1185">Reference proteome</keyword>
<evidence type="ECO:0000313" key="1">
    <source>
        <dbReference type="EMBL" id="PNE38985.1"/>
    </source>
</evidence>
<reference evidence="2" key="1">
    <citation type="submission" date="2015-09" db="EMBL/GenBank/DDBJ databases">
        <authorList>
            <person name="Graham D.E."/>
            <person name="Mahan K.M."/>
            <person name="Klingeman D.M."/>
            <person name="Fida T."/>
            <person name="Giannone R.J."/>
            <person name="Hettich R.L."/>
            <person name="Parry R.J."/>
            <person name="Spain J.C."/>
        </authorList>
    </citation>
    <scope>NUCLEOTIDE SEQUENCE [LARGE SCALE GENOMIC DNA]</scope>
    <source>
        <strain evidence="2">JCM 4701</strain>
    </source>
</reference>
<organism evidence="1 2">
    <name type="scientific">Streptomyces noursei</name>
    <name type="common">Streptomyces albulus</name>
    <dbReference type="NCBI Taxonomy" id="1971"/>
    <lineage>
        <taxon>Bacteria</taxon>
        <taxon>Bacillati</taxon>
        <taxon>Actinomycetota</taxon>
        <taxon>Actinomycetes</taxon>
        <taxon>Kitasatosporales</taxon>
        <taxon>Streptomycetaceae</taxon>
        <taxon>Streptomyces</taxon>
    </lineage>
</organism>
<proteinExistence type="predicted"/>
<dbReference type="RefSeq" id="WP_102926072.1">
    <property type="nucleotide sequence ID" value="NZ_LJSN01000003.1"/>
</dbReference>